<dbReference type="Gene3D" id="3.40.50.300">
    <property type="entry name" value="P-loop containing nucleotide triphosphate hydrolases"/>
    <property type="match status" value="1"/>
</dbReference>
<dbReference type="InterPro" id="IPR006437">
    <property type="entry name" value="Phage_terminase_lsu"/>
</dbReference>
<reference evidence="1 2" key="1">
    <citation type="journal article" date="2007" name="Int. J. Syst. Evol. Microbiol.">
        <title>Paenibacillus ginsengarvi sp. nov., isolated from soil from ginseng cultivation.</title>
        <authorList>
            <person name="Yoon M.H."/>
            <person name="Ten L.N."/>
            <person name="Im W.T."/>
        </authorList>
    </citation>
    <scope>NUCLEOTIDE SEQUENCE [LARGE SCALE GENOMIC DNA]</scope>
    <source>
        <strain evidence="1 2">KCTC 13059</strain>
    </source>
</reference>
<keyword evidence="2" id="KW-1185">Reference proteome</keyword>
<dbReference type="PANTHER" id="PTHR39184:SF1">
    <property type="entry name" value="PBSX PHAGE TERMINASE LARGE SUBUNIT"/>
    <property type="match status" value="1"/>
</dbReference>
<proteinExistence type="predicted"/>
<dbReference type="OrthoDB" id="4498710at2"/>
<comment type="caution">
    <text evidence="1">The sequence shown here is derived from an EMBL/GenBank/DDBJ whole genome shotgun (WGS) entry which is preliminary data.</text>
</comment>
<dbReference type="Pfam" id="PF03237">
    <property type="entry name" value="Terminase_6N"/>
    <property type="match status" value="1"/>
</dbReference>
<evidence type="ECO:0000313" key="1">
    <source>
        <dbReference type="EMBL" id="RKN75013.1"/>
    </source>
</evidence>
<dbReference type="AlphaFoldDB" id="A0A3B0BNP5"/>
<gene>
    <name evidence="1" type="ORF">D7M11_26110</name>
</gene>
<dbReference type="Gene3D" id="3.30.420.280">
    <property type="match status" value="1"/>
</dbReference>
<dbReference type="PANTHER" id="PTHR39184">
    <property type="match status" value="1"/>
</dbReference>
<evidence type="ECO:0000313" key="2">
    <source>
        <dbReference type="Proteomes" id="UP000282311"/>
    </source>
</evidence>
<accession>A0A3B0BNP5</accession>
<dbReference type="RefSeq" id="WP_120750209.1">
    <property type="nucleotide sequence ID" value="NZ_RBAH01000023.1"/>
</dbReference>
<organism evidence="1 2">
    <name type="scientific">Paenibacillus ginsengarvi</name>
    <dbReference type="NCBI Taxonomy" id="400777"/>
    <lineage>
        <taxon>Bacteria</taxon>
        <taxon>Bacillati</taxon>
        <taxon>Bacillota</taxon>
        <taxon>Bacilli</taxon>
        <taxon>Bacillales</taxon>
        <taxon>Paenibacillaceae</taxon>
        <taxon>Paenibacillus</taxon>
    </lineage>
</organism>
<protein>
    <submittedName>
        <fullName evidence="1">PBSX family phage terminase large subunit</fullName>
    </submittedName>
</protein>
<dbReference type="EMBL" id="RBAH01000023">
    <property type="protein sequence ID" value="RKN75013.1"/>
    <property type="molecule type" value="Genomic_DNA"/>
</dbReference>
<dbReference type="InterPro" id="IPR052380">
    <property type="entry name" value="Viral_DNA_packaging_terminase"/>
</dbReference>
<dbReference type="Proteomes" id="UP000282311">
    <property type="component" value="Unassembled WGS sequence"/>
</dbReference>
<sequence length="424" mass="48616">MFEFTPFSFKQLDVICNANAFINILEGSVRSGKTIASIIAWINFVKDSKHRVFLMTGSTSDTLYRNVIEDIERILGLKRAKYVKSAKGGARLNLTFPNPDYPKKSKRKFIQKICYCVGAHDDRAEGRIRGMTVGGWYADEVTLYPESVVTQALNRMSLSGARAIWTTNPDSPFHHIKVNFIDKADEKGYKVWHFELDDNLSLDELYKINIKAAYTGLWYKRMILGLWVLAQGAIYDMWTEENTFTDGDLPPGFKRLARRYIAVDYGTQNATVFLDCWDDGVTVWVLDEYYYDGRKEGKQKENSEYVDDLVKFVGSDEDEQPLYVIVDPSAAALKITMRRRGFRIKDADNDVASGIQMTATMIAKRRFRVHKTRCPNFQKEINGYIWDGKAALRGVEQPVKKDDHCMDAGRYFVKTIVNPRRLVG</sequence>
<dbReference type="NCBIfam" id="TIGR01547">
    <property type="entry name" value="phage_term_2"/>
    <property type="match status" value="1"/>
</dbReference>
<name>A0A3B0BNP5_9BACL</name>
<dbReference type="InterPro" id="IPR027417">
    <property type="entry name" value="P-loop_NTPase"/>
</dbReference>